<evidence type="ECO:0000313" key="1">
    <source>
        <dbReference type="EMBL" id="QQP39702.1"/>
    </source>
</evidence>
<keyword evidence="2" id="KW-1185">Reference proteome</keyword>
<dbReference type="AlphaFoldDB" id="A0A7T8JYA5"/>
<dbReference type="EMBL" id="CP045898">
    <property type="protein sequence ID" value="QQP39702.1"/>
    <property type="molecule type" value="Genomic_DNA"/>
</dbReference>
<evidence type="ECO:0000313" key="2">
    <source>
        <dbReference type="Proteomes" id="UP000595437"/>
    </source>
</evidence>
<protein>
    <submittedName>
        <fullName evidence="1">Uncharacterized protein</fullName>
    </submittedName>
</protein>
<name>A0A7T8JYA5_CALRO</name>
<sequence>MEEAVCKVLFSLYAARTKKTRVPLGLDKLLDKIFNIQRGLDKGWSGKAVHSDGNPPSGLLCSHGCLSDRHNKPSASNLSPDDKI</sequence>
<accession>A0A7T8JYA5</accession>
<reference evidence="2" key="1">
    <citation type="submission" date="2021-01" db="EMBL/GenBank/DDBJ databases">
        <title>Caligus Genome Assembly.</title>
        <authorList>
            <person name="Gallardo-Escarate C."/>
        </authorList>
    </citation>
    <scope>NUCLEOTIDE SEQUENCE [LARGE SCALE GENOMIC DNA]</scope>
</reference>
<dbReference type="Proteomes" id="UP000595437">
    <property type="component" value="Chromosome 9"/>
</dbReference>
<organism evidence="1 2">
    <name type="scientific">Caligus rogercresseyi</name>
    <name type="common">Sea louse</name>
    <dbReference type="NCBI Taxonomy" id="217165"/>
    <lineage>
        <taxon>Eukaryota</taxon>
        <taxon>Metazoa</taxon>
        <taxon>Ecdysozoa</taxon>
        <taxon>Arthropoda</taxon>
        <taxon>Crustacea</taxon>
        <taxon>Multicrustacea</taxon>
        <taxon>Hexanauplia</taxon>
        <taxon>Copepoda</taxon>
        <taxon>Siphonostomatoida</taxon>
        <taxon>Caligidae</taxon>
        <taxon>Caligus</taxon>
    </lineage>
</organism>
<proteinExistence type="predicted"/>
<gene>
    <name evidence="1" type="ORF">FKW44_013509</name>
</gene>